<feature type="coiled-coil region" evidence="1">
    <location>
        <begin position="52"/>
        <end position="133"/>
    </location>
</feature>
<evidence type="ECO:0000256" key="1">
    <source>
        <dbReference type="SAM" id="Coils"/>
    </source>
</evidence>
<dbReference type="Proteomes" id="UP001379533">
    <property type="component" value="Chromosome"/>
</dbReference>
<sequence>MAVANGTTSDRDGNGRLQGQVNQSLEQVREILFGAPFRDLERKLLRVDSHLASEAEELRKEMRRRLGVLETHVQRESEALAARFEAERTAHAEALAAVNRDARDTVVALEQRVTRLEEALARAQREMRQLILDQAKSFLDETRQARDEMAAKWEREFAAVTEPADADMGGERYVRAEARAQTPDH</sequence>
<protein>
    <submittedName>
        <fullName evidence="2">Uncharacterized protein</fullName>
    </submittedName>
</protein>
<dbReference type="EMBL" id="CP089982">
    <property type="protein sequence ID" value="WXA92390.1"/>
    <property type="molecule type" value="Genomic_DNA"/>
</dbReference>
<gene>
    <name evidence="2" type="ORF">LZC95_38785</name>
</gene>
<reference evidence="2 3" key="1">
    <citation type="submission" date="2021-12" db="EMBL/GenBank/DDBJ databases">
        <title>Discovery of the Pendulisporaceae a myxobacterial family with distinct sporulation behavior and unique specialized metabolism.</title>
        <authorList>
            <person name="Garcia R."/>
            <person name="Popoff A."/>
            <person name="Bader C.D."/>
            <person name="Loehr J."/>
            <person name="Walesch S."/>
            <person name="Walt C."/>
            <person name="Boldt J."/>
            <person name="Bunk B."/>
            <person name="Haeckl F.J.F.P.J."/>
            <person name="Gunesch A.P."/>
            <person name="Birkelbach J."/>
            <person name="Nuebel U."/>
            <person name="Pietschmann T."/>
            <person name="Bach T."/>
            <person name="Mueller R."/>
        </authorList>
    </citation>
    <scope>NUCLEOTIDE SEQUENCE [LARGE SCALE GENOMIC DNA]</scope>
    <source>
        <strain evidence="2 3">MSr12523</strain>
    </source>
</reference>
<keyword evidence="1" id="KW-0175">Coiled coil</keyword>
<keyword evidence="3" id="KW-1185">Reference proteome</keyword>
<evidence type="ECO:0000313" key="2">
    <source>
        <dbReference type="EMBL" id="WXA92390.1"/>
    </source>
</evidence>
<name>A0ABZ2K5H6_9BACT</name>
<proteinExistence type="predicted"/>
<accession>A0ABZ2K5H6</accession>
<evidence type="ECO:0000313" key="3">
    <source>
        <dbReference type="Proteomes" id="UP001379533"/>
    </source>
</evidence>
<organism evidence="2 3">
    <name type="scientific">Pendulispora brunnea</name>
    <dbReference type="NCBI Taxonomy" id="2905690"/>
    <lineage>
        <taxon>Bacteria</taxon>
        <taxon>Pseudomonadati</taxon>
        <taxon>Myxococcota</taxon>
        <taxon>Myxococcia</taxon>
        <taxon>Myxococcales</taxon>
        <taxon>Sorangiineae</taxon>
        <taxon>Pendulisporaceae</taxon>
        <taxon>Pendulispora</taxon>
    </lineage>
</organism>
<dbReference type="RefSeq" id="WP_394842995.1">
    <property type="nucleotide sequence ID" value="NZ_CP089982.1"/>
</dbReference>